<reference evidence="4 6" key="1">
    <citation type="submission" date="2012-10" db="EMBL/GenBank/DDBJ databases">
        <title>Genome sequencing and transcriptome profiling of the oil producing microalga Nannochloropsis gaditana.</title>
        <authorList>
            <person name="Corteggiani Carpinelli E."/>
            <person name="Telatin A."/>
            <person name="Vitulo N."/>
            <person name="D'Angelo M."/>
            <person name="Forcato C."/>
            <person name="Vezzi A."/>
            <person name="Valle G."/>
        </authorList>
    </citation>
    <scope>NUCLEOTIDE SEQUENCE [LARGE SCALE GENOMIC DNA]</scope>
    <source>
        <strain evidence="4">3B</strain>
        <strain evidence="6">B-31</strain>
    </source>
</reference>
<accession>K9ZV52</accession>
<geneLocation type="chloroplast" evidence="4"/>
<keyword evidence="2 4" id="KW-0934">Plastid</keyword>
<gene>
    <name evidence="4" type="primary">ycf36</name>
    <name evidence="4" type="ORF">Naga_1Chloroplast53</name>
</gene>
<feature type="transmembrane region" description="Helical" evidence="3">
    <location>
        <begin position="45"/>
        <end position="68"/>
    </location>
</feature>
<keyword evidence="4" id="KW-0150">Chloroplast</keyword>
<feature type="transmembrane region" description="Helical" evidence="3">
    <location>
        <begin position="74"/>
        <end position="99"/>
    </location>
</feature>
<evidence type="ECO:0000313" key="4">
    <source>
        <dbReference type="EMBL" id="AFZ64264.1"/>
    </source>
</evidence>
<feature type="transmembrane region" description="Helical" evidence="3">
    <location>
        <begin position="150"/>
        <end position="168"/>
    </location>
</feature>
<reference evidence="5" key="2">
    <citation type="journal article" date="2013" name="BMC Genomics">
        <title>Nannochloropsis plastid and mitochondrial phylogenomes reveal organelle diversification mechanism and intragenus phylotyping strategy in microalgae.</title>
        <authorList>
            <person name="Wei L."/>
            <person name="Xin Y."/>
            <person name="Wang D."/>
            <person name="Jing X."/>
            <person name="Zhou Q."/>
            <person name="Su X."/>
            <person name="Jia J."/>
            <person name="Ning K."/>
            <person name="Chen F."/>
            <person name="Hu Q."/>
            <person name="Xu J."/>
        </authorList>
    </citation>
    <scope>NUCLEOTIDE SEQUENCE</scope>
    <source>
        <strain evidence="5">CCMP527</strain>
    </source>
</reference>
<evidence type="ECO:0000256" key="2">
    <source>
        <dbReference type="ARBA" id="ARBA00022640"/>
    </source>
</evidence>
<comment type="subcellular location">
    <subcellularLocation>
        <location evidence="1">Plastid</location>
    </subcellularLocation>
</comment>
<dbReference type="InterPro" id="IPR009631">
    <property type="entry name" value="CGLD27-like"/>
</dbReference>
<evidence type="ECO:0000256" key="1">
    <source>
        <dbReference type="ARBA" id="ARBA00004474"/>
    </source>
</evidence>
<dbReference type="AlphaFoldDB" id="K9ZV52"/>
<dbReference type="PANTHER" id="PTHR34214:SF3">
    <property type="entry name" value="PROTEIN CONSERVED IN THE GREEN LINEAGE AND DIATOMS 27, CHLOROPLASTIC"/>
    <property type="match status" value="1"/>
</dbReference>
<proteinExistence type="predicted"/>
<keyword evidence="3" id="KW-1133">Transmembrane helix</keyword>
<name>K9ZV52_9STRA</name>
<dbReference type="Proteomes" id="UP000019335">
    <property type="component" value="Chloroplast"/>
</dbReference>
<evidence type="ECO:0000256" key="3">
    <source>
        <dbReference type="SAM" id="Phobius"/>
    </source>
</evidence>
<organism evidence="4 6">
    <name type="scientific">Nannochloropsis gaditana</name>
    <dbReference type="NCBI Taxonomy" id="72520"/>
    <lineage>
        <taxon>Eukaryota</taxon>
        <taxon>Sar</taxon>
        <taxon>Stramenopiles</taxon>
        <taxon>Ochrophyta</taxon>
        <taxon>Eustigmatophyceae</taxon>
        <taxon>Eustigmatales</taxon>
        <taxon>Monodopsidaceae</taxon>
        <taxon>Nannochloropsis</taxon>
    </lineage>
</organism>
<keyword evidence="3" id="KW-0812">Transmembrane</keyword>
<dbReference type="OrthoDB" id="192326at2759"/>
<protein>
    <submittedName>
        <fullName evidence="4 5">Conserved hypothetical plastid protein</fullName>
    </submittedName>
</protein>
<dbReference type="GO" id="GO:0009536">
    <property type="term" value="C:plastid"/>
    <property type="evidence" value="ECO:0007669"/>
    <property type="project" value="UniProtKB-SubCell"/>
</dbReference>
<dbReference type="RefSeq" id="YP_007317064.1">
    <property type="nucleotide sequence ID" value="NC_020014.1"/>
</dbReference>
<dbReference type="GeneID" id="14411734"/>
<dbReference type="EMBL" id="KC598084">
    <property type="protein sequence ID" value="AGI98701.1"/>
    <property type="molecule type" value="Genomic_DNA"/>
</dbReference>
<dbReference type="EMBL" id="KC012944">
    <property type="protein sequence ID" value="AFZ64264.1"/>
    <property type="molecule type" value="Genomic_DNA"/>
</dbReference>
<keyword evidence="3" id="KW-0472">Membrane</keyword>
<evidence type="ECO:0000313" key="5">
    <source>
        <dbReference type="EMBL" id="AGI98701.1"/>
    </source>
</evidence>
<evidence type="ECO:0000313" key="6">
    <source>
        <dbReference type="Proteomes" id="UP000019335"/>
    </source>
</evidence>
<dbReference type="Pfam" id="PF06799">
    <property type="entry name" value="CGLD27-like"/>
    <property type="match status" value="1"/>
</dbReference>
<keyword evidence="6" id="KW-1185">Reference proteome</keyword>
<sequence>MNRMDWFVLCPVPRDQRPFYEYIKRKDSSILGWVGLNESNYARRFFLSLIGIFSITLPLTSWLISIVYYPYQTILISTCVTLVIQTIIYGYFFITWFYAGKRLVAAKVWYEESGWYDGRIWIKPPSILRHERLLYHYQLVPLITRLTKTLQFLSLSMVFVISLLFLIVY</sequence>
<dbReference type="PANTHER" id="PTHR34214">
    <property type="match status" value="1"/>
</dbReference>